<reference evidence="3 4" key="1">
    <citation type="submission" date="2023-04" db="EMBL/GenBank/DDBJ databases">
        <title>Genome Sequence of Selenomonas sputigena ATCC 33150.</title>
        <authorList>
            <person name="Miller D.P."/>
            <person name="Anvari S."/>
            <person name="Polson S.W."/>
            <person name="Macdonald M."/>
            <person name="Mcdowell J.V."/>
        </authorList>
    </citation>
    <scope>NUCLEOTIDE SEQUENCE [LARGE SCALE GENOMIC DNA]</scope>
    <source>
        <strain evidence="3 4">ATCC 33150</strain>
    </source>
</reference>
<evidence type="ECO:0000313" key="3">
    <source>
        <dbReference type="EMBL" id="MEX5284434.1"/>
    </source>
</evidence>
<dbReference type="Pfam" id="PF04055">
    <property type="entry name" value="Radical_SAM"/>
    <property type="match status" value="1"/>
</dbReference>
<dbReference type="PROSITE" id="PS51918">
    <property type="entry name" value="RADICAL_SAM"/>
    <property type="match status" value="1"/>
</dbReference>
<dbReference type="SFLD" id="SFLDG01082">
    <property type="entry name" value="B12-binding_domain_containing"/>
    <property type="match status" value="1"/>
</dbReference>
<dbReference type="InterPro" id="IPR023404">
    <property type="entry name" value="rSAM_horseshoe"/>
</dbReference>
<dbReference type="Gene3D" id="3.80.30.20">
    <property type="entry name" value="tm_1862 like domain"/>
    <property type="match status" value="1"/>
</dbReference>
<organism evidence="3 4">
    <name type="scientific">Selenomonas sputigena</name>
    <dbReference type="NCBI Taxonomy" id="69823"/>
    <lineage>
        <taxon>Bacteria</taxon>
        <taxon>Bacillati</taxon>
        <taxon>Bacillota</taxon>
        <taxon>Negativicutes</taxon>
        <taxon>Selenomonadales</taxon>
        <taxon>Selenomonadaceae</taxon>
        <taxon>Selenomonas</taxon>
    </lineage>
</organism>
<dbReference type="SFLD" id="SFLDS00029">
    <property type="entry name" value="Radical_SAM"/>
    <property type="match status" value="1"/>
</dbReference>
<protein>
    <submittedName>
        <fullName evidence="3">Radical SAM protein</fullName>
    </submittedName>
</protein>
<dbReference type="PANTHER" id="PTHR42731">
    <property type="entry name" value="SLL1084 PROTEIN"/>
    <property type="match status" value="1"/>
</dbReference>
<proteinExistence type="predicted"/>
<name>A0ABV3X331_9FIRM</name>
<dbReference type="RefSeq" id="WP_368846147.1">
    <property type="nucleotide sequence ID" value="NZ_CP194411.1"/>
</dbReference>
<dbReference type="SMART" id="SM00729">
    <property type="entry name" value="Elp3"/>
    <property type="match status" value="1"/>
</dbReference>
<dbReference type="EMBL" id="JARVLH010000001">
    <property type="protein sequence ID" value="MEX5284434.1"/>
    <property type="molecule type" value="Genomic_DNA"/>
</dbReference>
<gene>
    <name evidence="3" type="ORF">QCO44_02075</name>
</gene>
<keyword evidence="1" id="KW-0812">Transmembrane</keyword>
<keyword evidence="1" id="KW-0472">Membrane</keyword>
<dbReference type="Gene3D" id="3.40.50.280">
    <property type="entry name" value="Cobalamin-binding domain"/>
    <property type="match status" value="1"/>
</dbReference>
<dbReference type="InterPro" id="IPR045784">
    <property type="entry name" value="Radical_SAM_N2"/>
</dbReference>
<dbReference type="InterPro" id="IPR007197">
    <property type="entry name" value="rSAM"/>
</dbReference>
<feature type="transmembrane region" description="Helical" evidence="1">
    <location>
        <begin position="29"/>
        <end position="51"/>
    </location>
</feature>
<dbReference type="CDD" id="cd01335">
    <property type="entry name" value="Radical_SAM"/>
    <property type="match status" value="1"/>
</dbReference>
<comment type="caution">
    <text evidence="3">The sequence shown here is derived from an EMBL/GenBank/DDBJ whole genome shotgun (WGS) entry which is preliminary data.</text>
</comment>
<keyword evidence="1" id="KW-1133">Transmembrane helix</keyword>
<dbReference type="Proteomes" id="UP001559623">
    <property type="component" value="Unassembled WGS sequence"/>
</dbReference>
<keyword evidence="4" id="KW-1185">Reference proteome</keyword>
<dbReference type="InterPro" id="IPR058240">
    <property type="entry name" value="rSAM_sf"/>
</dbReference>
<dbReference type="InterPro" id="IPR006638">
    <property type="entry name" value="Elp3/MiaA/NifB-like_rSAM"/>
</dbReference>
<dbReference type="PANTHER" id="PTHR42731:SF5">
    <property type="entry name" value="RADICAL SAM DOMAIN PROTEIN"/>
    <property type="match status" value="1"/>
</dbReference>
<feature type="domain" description="Radical SAM core" evidence="2">
    <location>
        <begin position="244"/>
        <end position="471"/>
    </location>
</feature>
<evidence type="ECO:0000259" key="2">
    <source>
        <dbReference type="PROSITE" id="PS51918"/>
    </source>
</evidence>
<dbReference type="Pfam" id="PF19864">
    <property type="entry name" value="Radical_SAM_N2"/>
    <property type="match status" value="1"/>
</dbReference>
<evidence type="ECO:0000256" key="1">
    <source>
        <dbReference type="SAM" id="Phobius"/>
    </source>
</evidence>
<accession>A0ABV3X331</accession>
<evidence type="ECO:0000313" key="4">
    <source>
        <dbReference type="Proteomes" id="UP001559623"/>
    </source>
</evidence>
<sequence>MSWKIKRRLRDQLKKEQGYFSFPLGTRRLFALVYPNSYFVGMSNLGFHIIYELLNRREDVACERFFLPTAEERAEYEHTDTPLLSVENQLPLYRFPLIGFAVSFEMDYFNLLRILDMGKVRLLAEERGEKDPIVLAGGPCATFNPEPLSLFVDAFIIGEGEVIMPKLMDVYAEALKNQLSRIEILQLFSRIEGVYIPSLYHHAYDETGNLRRIQPLQGAPAKVSRQWVKNLDAFPAHTVIVTEDTEFNLYLIETARGCGRHCRFCMAGYCFRQPRNRSLAVLEKEVNEAKKYRKRIGLMGAAISDYPEIDTLCKLILNEGMGMSVASFRADSVTLELVQSLKKSGLRTITLAPEAGSIRMRKIINKGIEEEHLFHTIELSLEAGIRQFRLYIMIGLPYEEISDIDDIIAMTLRLQDYIQGKNEHANITLSINPFIPKPFTPFQWLPMASQKWVKDSLKRIRKGLHAHKNIRIIAESPRSAYIQGVLARGGRRVSRALYDAFLTGGEKSFKHALRQENLDMDEFLGRTYQADALFPWDRLDMGYPRQYLYDELKRAKALKVTKPCFPGCTRCGVCDKMEGRYVSVET</sequence>
<dbReference type="SUPFAM" id="SSF102114">
    <property type="entry name" value="Radical SAM enzymes"/>
    <property type="match status" value="1"/>
</dbReference>